<gene>
    <name evidence="3" type="ORF">BDP27DRAFT_1425305</name>
    <name evidence="2" type="ORF">BDP27DRAFT_1427174</name>
</gene>
<keyword evidence="1" id="KW-0732">Signal</keyword>
<comment type="caution">
    <text evidence="2">The sequence shown here is derived from an EMBL/GenBank/DDBJ whole genome shotgun (WGS) entry which is preliminary data.</text>
</comment>
<organism evidence="2 4">
    <name type="scientific">Rhodocollybia butyracea</name>
    <dbReference type="NCBI Taxonomy" id="206335"/>
    <lineage>
        <taxon>Eukaryota</taxon>
        <taxon>Fungi</taxon>
        <taxon>Dikarya</taxon>
        <taxon>Basidiomycota</taxon>
        <taxon>Agaricomycotina</taxon>
        <taxon>Agaricomycetes</taxon>
        <taxon>Agaricomycetidae</taxon>
        <taxon>Agaricales</taxon>
        <taxon>Marasmiineae</taxon>
        <taxon>Omphalotaceae</taxon>
        <taxon>Rhodocollybia</taxon>
    </lineage>
</organism>
<proteinExistence type="predicted"/>
<protein>
    <submittedName>
        <fullName evidence="2">Uncharacterized protein</fullName>
    </submittedName>
</protein>
<dbReference type="EMBL" id="JADNRY010000112">
    <property type="protein sequence ID" value="KAF9064908.1"/>
    <property type="molecule type" value="Genomic_DNA"/>
</dbReference>
<feature type="signal peptide" evidence="1">
    <location>
        <begin position="1"/>
        <end position="24"/>
    </location>
</feature>
<dbReference type="AlphaFoldDB" id="A0A9P5PGV3"/>
<feature type="chain" id="PRO_5040712210" evidence="1">
    <location>
        <begin position="25"/>
        <end position="70"/>
    </location>
</feature>
<dbReference type="Proteomes" id="UP000772434">
    <property type="component" value="Unassembled WGS sequence"/>
</dbReference>
<evidence type="ECO:0000256" key="1">
    <source>
        <dbReference type="SAM" id="SignalP"/>
    </source>
</evidence>
<accession>A0A9P5PGV3</accession>
<reference evidence="2" key="1">
    <citation type="submission" date="2020-11" db="EMBL/GenBank/DDBJ databases">
        <authorList>
            <consortium name="DOE Joint Genome Institute"/>
            <person name="Ahrendt S."/>
            <person name="Riley R."/>
            <person name="Andreopoulos W."/>
            <person name="Labutti K."/>
            <person name="Pangilinan J."/>
            <person name="Ruiz-Duenas F.J."/>
            <person name="Barrasa J.M."/>
            <person name="Sanchez-Garcia M."/>
            <person name="Camarero S."/>
            <person name="Miyauchi S."/>
            <person name="Serrano A."/>
            <person name="Linde D."/>
            <person name="Babiker R."/>
            <person name="Drula E."/>
            <person name="Ayuso-Fernandez I."/>
            <person name="Pacheco R."/>
            <person name="Padilla G."/>
            <person name="Ferreira P."/>
            <person name="Barriuso J."/>
            <person name="Kellner H."/>
            <person name="Castanera R."/>
            <person name="Alfaro M."/>
            <person name="Ramirez L."/>
            <person name="Pisabarro A.G."/>
            <person name="Kuo A."/>
            <person name="Tritt A."/>
            <person name="Lipzen A."/>
            <person name="He G."/>
            <person name="Yan M."/>
            <person name="Ng V."/>
            <person name="Cullen D."/>
            <person name="Martin F."/>
            <person name="Rosso M.-N."/>
            <person name="Henrissat B."/>
            <person name="Hibbett D."/>
            <person name="Martinez A.T."/>
            <person name="Grigoriev I.V."/>
        </authorList>
    </citation>
    <scope>NUCLEOTIDE SEQUENCE</scope>
    <source>
        <strain evidence="2">AH 40177</strain>
    </source>
</reference>
<dbReference type="EMBL" id="JADNRY010000153">
    <property type="protein sequence ID" value="KAF9063131.1"/>
    <property type="molecule type" value="Genomic_DNA"/>
</dbReference>
<evidence type="ECO:0000313" key="4">
    <source>
        <dbReference type="Proteomes" id="UP000772434"/>
    </source>
</evidence>
<sequence length="70" mass="8032">MPTTRLWCFLLAVFLFVTVPNILSNVGHQYSILPPSVITVLQVLANLDAFWTMAMWQFYADYVMNGNNAY</sequence>
<keyword evidence="4" id="KW-1185">Reference proteome</keyword>
<name>A0A9P5PGV3_9AGAR</name>
<evidence type="ECO:0000313" key="3">
    <source>
        <dbReference type="EMBL" id="KAF9064908.1"/>
    </source>
</evidence>
<evidence type="ECO:0000313" key="2">
    <source>
        <dbReference type="EMBL" id="KAF9063131.1"/>
    </source>
</evidence>